<evidence type="ECO:0000256" key="1">
    <source>
        <dbReference type="SAM" id="Phobius"/>
    </source>
</evidence>
<accession>A0A101E6Q2</accession>
<keyword evidence="1" id="KW-0472">Membrane</keyword>
<dbReference type="Proteomes" id="UP000264445">
    <property type="component" value="Unassembled WGS sequence"/>
</dbReference>
<keyword evidence="1" id="KW-1133">Transmembrane helix</keyword>
<reference evidence="2 3" key="1">
    <citation type="journal article" date="2018" name="Nat. Biotechnol.">
        <title>A standardized bacterial taxonomy based on genome phylogeny substantially revises the tree of life.</title>
        <authorList>
            <person name="Parks D.H."/>
            <person name="Chuvochina M."/>
            <person name="Waite D.W."/>
            <person name="Rinke C."/>
            <person name="Skarshewski A."/>
            <person name="Chaumeil P.A."/>
            <person name="Hugenholtz P."/>
        </authorList>
    </citation>
    <scope>NUCLEOTIDE SEQUENCE [LARGE SCALE GENOMIC DNA]</scope>
    <source>
        <strain evidence="2">UBA12544</strain>
    </source>
</reference>
<protein>
    <submittedName>
        <fullName evidence="2">Uncharacterized protein</fullName>
    </submittedName>
</protein>
<organism evidence="2 3">
    <name type="scientific">Caldanaerobacter subterraneus</name>
    <dbReference type="NCBI Taxonomy" id="911092"/>
    <lineage>
        <taxon>Bacteria</taxon>
        <taxon>Bacillati</taxon>
        <taxon>Bacillota</taxon>
        <taxon>Clostridia</taxon>
        <taxon>Thermoanaerobacterales</taxon>
        <taxon>Thermoanaerobacteraceae</taxon>
        <taxon>Caldanaerobacter</taxon>
    </lineage>
</organism>
<dbReference type="RefSeq" id="WP_278428688.1">
    <property type="nucleotide sequence ID" value="NZ_DOLB01000046.1"/>
</dbReference>
<dbReference type="EMBL" id="DOLB01000046">
    <property type="protein sequence ID" value="HBT48656.1"/>
    <property type="molecule type" value="Genomic_DNA"/>
</dbReference>
<evidence type="ECO:0000313" key="3">
    <source>
        <dbReference type="Proteomes" id="UP000264445"/>
    </source>
</evidence>
<name>A0A101E6Q2_9THEO</name>
<dbReference type="AlphaFoldDB" id="A0A101E6Q2"/>
<sequence length="185" mass="21004">MKILRWFMGLFHLSVKSMRDRKGISSIFLALLFLIPFMIFSMFLIESRFLYTIKNSADDAVVAAALAALKSTNPVDIAYGEYVLDPNAARDTFYKYLRKNMKLDEDMNPLPGSAAAGPVHVDEFIVYNPGSYPTFCPRGTFIKNTSIHVVISFKAKRPALTGLFGKYVEIVIHRDVDNFYNLQEE</sequence>
<keyword evidence="1" id="KW-0812">Transmembrane</keyword>
<comment type="caution">
    <text evidence="2">The sequence shown here is derived from an EMBL/GenBank/DDBJ whole genome shotgun (WGS) entry which is preliminary data.</text>
</comment>
<gene>
    <name evidence="2" type="ORF">DEA61_02100</name>
</gene>
<feature type="transmembrane region" description="Helical" evidence="1">
    <location>
        <begin position="26"/>
        <end position="45"/>
    </location>
</feature>
<proteinExistence type="predicted"/>
<evidence type="ECO:0000313" key="2">
    <source>
        <dbReference type="EMBL" id="HBT48656.1"/>
    </source>
</evidence>